<dbReference type="FunFam" id="1.20.150.20:FF:000001">
    <property type="entry name" value="ATP synthase subunit alpha"/>
    <property type="match status" value="1"/>
</dbReference>
<evidence type="ECO:0000256" key="7">
    <source>
        <dbReference type="ARBA" id="ARBA00023065"/>
    </source>
</evidence>
<dbReference type="Gene3D" id="2.40.30.20">
    <property type="match status" value="1"/>
</dbReference>
<gene>
    <name evidence="11" type="primary">atpA</name>
    <name evidence="15" type="ORF">CO137_01360</name>
</gene>
<dbReference type="InterPro" id="IPR000793">
    <property type="entry name" value="ATP_synth_asu_C"/>
</dbReference>
<keyword evidence="9 11" id="KW-0139">CF(1)</keyword>
<feature type="site" description="Required for activity" evidence="11">
    <location>
        <position position="359"/>
    </location>
</feature>
<dbReference type="SUPFAM" id="SSF52540">
    <property type="entry name" value="P-loop containing nucleoside triphosphate hydrolases"/>
    <property type="match status" value="1"/>
</dbReference>
<protein>
    <recommendedName>
        <fullName evidence="11">ATP synthase subunit alpha</fullName>
        <ecNumber evidence="11">7.1.2.2</ecNumber>
    </recommendedName>
    <alternativeName>
        <fullName evidence="11">ATP synthase F1 sector subunit alpha</fullName>
    </alternativeName>
    <alternativeName>
        <fullName evidence="11">F-ATPase subunit alpha</fullName>
    </alternativeName>
</protein>
<dbReference type="Pfam" id="PF00006">
    <property type="entry name" value="ATP-synt_ab"/>
    <property type="match status" value="1"/>
</dbReference>
<dbReference type="GO" id="GO:0045259">
    <property type="term" value="C:proton-transporting ATP synthase complex"/>
    <property type="evidence" value="ECO:0007669"/>
    <property type="project" value="UniProtKB-KW"/>
</dbReference>
<keyword evidence="4 11" id="KW-0547">Nucleotide-binding</keyword>
<proteinExistence type="inferred from homology"/>
<keyword evidence="11" id="KW-0375">Hydrogen ion transport</keyword>
<evidence type="ECO:0000256" key="1">
    <source>
        <dbReference type="ARBA" id="ARBA00004370"/>
    </source>
</evidence>
<evidence type="ECO:0000256" key="11">
    <source>
        <dbReference type="HAMAP-Rule" id="MF_01346"/>
    </source>
</evidence>
<dbReference type="Gene3D" id="3.40.50.300">
    <property type="entry name" value="P-loop containing nucleotide triphosphate hydrolases"/>
    <property type="match status" value="1"/>
</dbReference>
<dbReference type="InterPro" id="IPR020003">
    <property type="entry name" value="ATPase_a/bsu_AS"/>
</dbReference>
<keyword evidence="6 11" id="KW-1278">Translocase</keyword>
<comment type="catalytic activity">
    <reaction evidence="11">
        <text>ATP + H2O + 4 H(+)(in) = ADP + phosphate + 5 H(+)(out)</text>
        <dbReference type="Rhea" id="RHEA:57720"/>
        <dbReference type="ChEBI" id="CHEBI:15377"/>
        <dbReference type="ChEBI" id="CHEBI:15378"/>
        <dbReference type="ChEBI" id="CHEBI:30616"/>
        <dbReference type="ChEBI" id="CHEBI:43474"/>
        <dbReference type="ChEBI" id="CHEBI:456216"/>
        <dbReference type="EC" id="7.1.2.2"/>
    </reaction>
</comment>
<dbReference type="InterPro" id="IPR004100">
    <property type="entry name" value="ATPase_F1/V1/A1_a/bsu_N"/>
</dbReference>
<evidence type="ECO:0000256" key="8">
    <source>
        <dbReference type="ARBA" id="ARBA00023136"/>
    </source>
</evidence>
<dbReference type="GO" id="GO:0005524">
    <property type="term" value="F:ATP binding"/>
    <property type="evidence" value="ECO:0007669"/>
    <property type="project" value="UniProtKB-UniRule"/>
</dbReference>
<evidence type="ECO:0000259" key="14">
    <source>
        <dbReference type="Pfam" id="PF02874"/>
    </source>
</evidence>
<dbReference type="PANTHER" id="PTHR48082:SF2">
    <property type="entry name" value="ATP SYNTHASE SUBUNIT ALPHA, MITOCHONDRIAL"/>
    <property type="match status" value="1"/>
</dbReference>
<dbReference type="GO" id="GO:0046933">
    <property type="term" value="F:proton-transporting ATP synthase activity, rotational mechanism"/>
    <property type="evidence" value="ECO:0007669"/>
    <property type="project" value="UniProtKB-UniRule"/>
</dbReference>
<comment type="caution">
    <text evidence="15">The sequence shown here is derived from an EMBL/GenBank/DDBJ whole genome shotgun (WGS) entry which is preliminary data.</text>
</comment>
<dbReference type="InterPro" id="IPR023366">
    <property type="entry name" value="ATP_synth_asu-like_sf"/>
</dbReference>
<dbReference type="CDD" id="cd18113">
    <property type="entry name" value="ATP-synt_F1_alpha_C"/>
    <property type="match status" value="1"/>
</dbReference>
<dbReference type="Pfam" id="PF02874">
    <property type="entry name" value="ATP-synt_ab_N"/>
    <property type="match status" value="1"/>
</dbReference>
<dbReference type="HAMAP" id="MF_01346">
    <property type="entry name" value="ATP_synth_alpha_bact"/>
    <property type="match status" value="1"/>
</dbReference>
<evidence type="ECO:0000256" key="9">
    <source>
        <dbReference type="ARBA" id="ARBA00023196"/>
    </source>
</evidence>
<dbReference type="InterPro" id="IPR027417">
    <property type="entry name" value="P-loop_NTPase"/>
</dbReference>
<dbReference type="GO" id="GO:0005886">
    <property type="term" value="C:plasma membrane"/>
    <property type="evidence" value="ECO:0007669"/>
    <property type="project" value="UniProtKB-SubCell"/>
</dbReference>
<dbReference type="NCBIfam" id="NF009884">
    <property type="entry name" value="PRK13343.1"/>
    <property type="match status" value="1"/>
</dbReference>
<keyword evidence="10 11" id="KW-0066">ATP synthesis</keyword>
<keyword evidence="11" id="KW-1003">Cell membrane</keyword>
<dbReference type="InterPro" id="IPR005294">
    <property type="entry name" value="ATP_synth_F1_asu"/>
</dbReference>
<feature type="domain" description="ATP synthase alpha subunit C-terminal" evidence="13">
    <location>
        <begin position="368"/>
        <end position="491"/>
    </location>
</feature>
<dbReference type="InterPro" id="IPR033732">
    <property type="entry name" value="ATP_synth_F1_a_nt-bd_dom"/>
</dbReference>
<dbReference type="PANTHER" id="PTHR48082">
    <property type="entry name" value="ATP SYNTHASE SUBUNIT ALPHA, MITOCHONDRIAL"/>
    <property type="match status" value="1"/>
</dbReference>
<evidence type="ECO:0000256" key="4">
    <source>
        <dbReference type="ARBA" id="ARBA00022741"/>
    </source>
</evidence>
<dbReference type="PIRSF" id="PIRSF039088">
    <property type="entry name" value="F_ATPase_subunit_alpha"/>
    <property type="match status" value="1"/>
</dbReference>
<reference evidence="16" key="1">
    <citation type="submission" date="2017-09" db="EMBL/GenBank/DDBJ databases">
        <title>Depth-based differentiation of microbial function through sediment-hosted aquifers and enrichment of novel symbionts in the deep terrestrial subsurface.</title>
        <authorList>
            <person name="Probst A.J."/>
            <person name="Ladd B."/>
            <person name="Jarett J.K."/>
            <person name="Geller-Mcgrath D.E."/>
            <person name="Sieber C.M.K."/>
            <person name="Emerson J.B."/>
            <person name="Anantharaman K."/>
            <person name="Thomas B.C."/>
            <person name="Malmstrom R."/>
            <person name="Stieglmeier M."/>
            <person name="Klingl A."/>
            <person name="Woyke T."/>
            <person name="Ryan C.M."/>
            <person name="Banfield J.F."/>
        </authorList>
    </citation>
    <scope>NUCLEOTIDE SEQUENCE [LARGE SCALE GENOMIC DNA]</scope>
</reference>
<dbReference type="InterPro" id="IPR038376">
    <property type="entry name" value="ATP_synth_asu_C_sf"/>
</dbReference>
<dbReference type="GO" id="GO:0043531">
    <property type="term" value="F:ADP binding"/>
    <property type="evidence" value="ECO:0007669"/>
    <property type="project" value="TreeGrafter"/>
</dbReference>
<dbReference type="SUPFAM" id="SSF47917">
    <property type="entry name" value="C-terminal domain of alpha and beta subunits of F1 ATP synthase"/>
    <property type="match status" value="1"/>
</dbReference>
<comment type="function">
    <text evidence="11">Produces ATP from ADP in the presence of a proton gradient across the membrane. The alpha chain is a regulatory subunit.</text>
</comment>
<accession>A0A2M7Z799</accession>
<dbReference type="Proteomes" id="UP000230843">
    <property type="component" value="Unassembled WGS sequence"/>
</dbReference>
<dbReference type="Gene3D" id="1.20.150.20">
    <property type="entry name" value="ATP synthase alpha/beta chain, C-terminal domain"/>
    <property type="match status" value="1"/>
</dbReference>
<dbReference type="FunFam" id="3.40.50.300:FF:000002">
    <property type="entry name" value="ATP synthase subunit alpha"/>
    <property type="match status" value="1"/>
</dbReference>
<dbReference type="CDD" id="cd01132">
    <property type="entry name" value="F1-ATPase_alpha_CD"/>
    <property type="match status" value="1"/>
</dbReference>
<evidence type="ECO:0000259" key="12">
    <source>
        <dbReference type="Pfam" id="PF00006"/>
    </source>
</evidence>
<dbReference type="Pfam" id="PF00306">
    <property type="entry name" value="ATP-synt_ab_C"/>
    <property type="match status" value="1"/>
</dbReference>
<evidence type="ECO:0000313" key="16">
    <source>
        <dbReference type="Proteomes" id="UP000230843"/>
    </source>
</evidence>
<dbReference type="NCBIfam" id="TIGR00962">
    <property type="entry name" value="atpA"/>
    <property type="match status" value="1"/>
</dbReference>
<evidence type="ECO:0000256" key="5">
    <source>
        <dbReference type="ARBA" id="ARBA00022840"/>
    </source>
</evidence>
<dbReference type="InterPro" id="IPR000194">
    <property type="entry name" value="ATPase_F1/V1/A1_a/bsu_nucl-bd"/>
</dbReference>
<dbReference type="AlphaFoldDB" id="A0A2M7Z799"/>
<dbReference type="EMBL" id="PFVJ01000030">
    <property type="protein sequence ID" value="PJA89991.1"/>
    <property type="molecule type" value="Genomic_DNA"/>
</dbReference>
<feature type="domain" description="ATPase F1/V1/A1 complex alpha/beta subunit nucleotide-binding" evidence="12">
    <location>
        <begin position="146"/>
        <end position="361"/>
    </location>
</feature>
<dbReference type="EC" id="7.1.2.2" evidence="11"/>
<evidence type="ECO:0000256" key="2">
    <source>
        <dbReference type="ARBA" id="ARBA00008936"/>
    </source>
</evidence>
<keyword evidence="3 11" id="KW-0813">Transport</keyword>
<keyword evidence="7 11" id="KW-0406">Ion transport</keyword>
<dbReference type="PROSITE" id="PS00152">
    <property type="entry name" value="ATPASE_ALPHA_BETA"/>
    <property type="match status" value="1"/>
</dbReference>
<evidence type="ECO:0000259" key="13">
    <source>
        <dbReference type="Pfam" id="PF00306"/>
    </source>
</evidence>
<keyword evidence="5 11" id="KW-0067">ATP-binding</keyword>
<keyword evidence="8 11" id="KW-0472">Membrane</keyword>
<feature type="binding site" evidence="11">
    <location>
        <begin position="166"/>
        <end position="173"/>
    </location>
    <ligand>
        <name>ATP</name>
        <dbReference type="ChEBI" id="CHEBI:30616"/>
    </ligand>
</feature>
<comment type="subcellular location">
    <subcellularLocation>
        <location evidence="11">Cell membrane</location>
        <topology evidence="11">Peripheral membrane protein</topology>
    </subcellularLocation>
    <subcellularLocation>
        <location evidence="1">Membrane</location>
    </subcellularLocation>
</comment>
<evidence type="ECO:0000256" key="3">
    <source>
        <dbReference type="ARBA" id="ARBA00022448"/>
    </source>
</evidence>
<evidence type="ECO:0000313" key="15">
    <source>
        <dbReference type="EMBL" id="PJA89991.1"/>
    </source>
</evidence>
<dbReference type="InterPro" id="IPR036121">
    <property type="entry name" value="ATPase_F1/V1/A1_a/bsu_N_sf"/>
</dbReference>
<name>A0A2M7Z799_9BACT</name>
<evidence type="ECO:0000256" key="6">
    <source>
        <dbReference type="ARBA" id="ARBA00022967"/>
    </source>
</evidence>
<sequence>MSNIVVEKLKKQIASFEQTVQVEEVGSVMEAGDGIAKLSGLTNCQAQEMLEFPGDVFGVAFNLEEETIGTIILGDFRHIKEGDVVKRTGKILSLPVSEEIVGRVVNALGVPIDGKGAIKVDKFMPLEKVAPGVMTRTPVNKPLQTGIKAIDALIPIGRGQRELIIGDRQVGKTAIAIDTIINQKGQGVKCVYVAVGQKESKVARIVKQLEESRAMEYTTIVVAGASEPAPMSYLAPYSGTSIAEYFAEKGEDVLIIFDDLTKQAWAYRELSLLMRRPPGREAYPGDVFYLHSRLLERACNLNEENGGGSITALPIIETQAGDVSAYIPTNVISITDGQIFLEADLFYKGVRPALNVGLSVSRVGGSAQIKPMKKVAGKLKLDLAQFRELEAFSQFASDLDPETKKQIDRGRRVTEMLKQKQYTPLAVELQVVSIFAVNTGYFDDIETSEIGASEEKLHSFLKKVKSDLLAKIAGGEWSDEVENELKESLEESKKQV</sequence>
<feature type="domain" description="ATPase F1/V1/A1 complex alpha/beta subunit N-terminal" evidence="14">
    <location>
        <begin position="22"/>
        <end position="89"/>
    </location>
</feature>
<comment type="similarity">
    <text evidence="2 11">Belongs to the ATPase alpha/beta chains family.</text>
</comment>
<evidence type="ECO:0000256" key="10">
    <source>
        <dbReference type="ARBA" id="ARBA00023310"/>
    </source>
</evidence>
<dbReference type="CDD" id="cd18116">
    <property type="entry name" value="ATP-synt_F1_alpha_N"/>
    <property type="match status" value="1"/>
</dbReference>
<organism evidence="15 16">
    <name type="scientific">Candidatus Magasanikbacteria bacterium CG_4_9_14_3_um_filter_32_9</name>
    <dbReference type="NCBI Taxonomy" id="1974644"/>
    <lineage>
        <taxon>Bacteria</taxon>
        <taxon>Candidatus Magasanikiibacteriota</taxon>
    </lineage>
</organism>
<dbReference type="SUPFAM" id="SSF50615">
    <property type="entry name" value="N-terminal domain of alpha and beta subunits of F1 ATP synthase"/>
    <property type="match status" value="1"/>
</dbReference>